<reference evidence="1" key="1">
    <citation type="submission" date="2016-01" db="EMBL/GenBank/DDBJ databases">
        <title>Reference transcriptome for the parasite Schistocephalus solidus: insights into the molecular evolution of parasitism.</title>
        <authorList>
            <person name="Hebert F.O."/>
            <person name="Grambauer S."/>
            <person name="Barber I."/>
            <person name="Landry C.R."/>
            <person name="Aubin-Horth N."/>
        </authorList>
    </citation>
    <scope>NUCLEOTIDE SEQUENCE</scope>
</reference>
<sequence length="111" mass="12407">MGKVPLSCLHLIVRIISAPYSRAHSDRKKKVCLLIVHRPPISINVLHNILIQTHWKDYLHSSNHPNFGNLKRKVSALPSMMWLGSCSIPFRPPDSLLLAITNPISEGNALA</sequence>
<name>A0A0X3PYI1_SCHSO</name>
<dbReference type="EMBL" id="GEEE01009563">
    <property type="protein sequence ID" value="JAP53662.1"/>
    <property type="molecule type" value="Transcribed_RNA"/>
</dbReference>
<protein>
    <submittedName>
        <fullName evidence="1">Uncharacterized protein</fullName>
    </submittedName>
</protein>
<proteinExistence type="predicted"/>
<gene>
    <name evidence="1" type="ORF">TR88105</name>
</gene>
<evidence type="ECO:0000313" key="1">
    <source>
        <dbReference type="EMBL" id="JAP53662.1"/>
    </source>
</evidence>
<dbReference type="EMBL" id="GEEE01016468">
    <property type="protein sequence ID" value="JAP46757.1"/>
    <property type="molecule type" value="Transcribed_RNA"/>
</dbReference>
<dbReference type="AlphaFoldDB" id="A0A0X3PYI1"/>
<accession>A0A0X3PYI1</accession>
<organism evidence="1">
    <name type="scientific">Schistocephalus solidus</name>
    <name type="common">Tapeworm</name>
    <dbReference type="NCBI Taxonomy" id="70667"/>
    <lineage>
        <taxon>Eukaryota</taxon>
        <taxon>Metazoa</taxon>
        <taxon>Spiralia</taxon>
        <taxon>Lophotrochozoa</taxon>
        <taxon>Platyhelminthes</taxon>
        <taxon>Cestoda</taxon>
        <taxon>Eucestoda</taxon>
        <taxon>Diphyllobothriidea</taxon>
        <taxon>Diphyllobothriidae</taxon>
        <taxon>Schistocephalus</taxon>
    </lineage>
</organism>